<reference evidence="3" key="1">
    <citation type="submission" date="2020-05" db="EMBL/GenBank/DDBJ databases">
        <authorList>
            <person name="Chiriac C."/>
            <person name="Salcher M."/>
            <person name="Ghai R."/>
            <person name="Kavagutti S V."/>
        </authorList>
    </citation>
    <scope>NUCLEOTIDE SEQUENCE</scope>
</reference>
<evidence type="ECO:0000313" key="3">
    <source>
        <dbReference type="EMBL" id="CAB4732040.1"/>
    </source>
</evidence>
<organism evidence="3">
    <name type="scientific">freshwater metagenome</name>
    <dbReference type="NCBI Taxonomy" id="449393"/>
    <lineage>
        <taxon>unclassified sequences</taxon>
        <taxon>metagenomes</taxon>
        <taxon>ecological metagenomes</taxon>
    </lineage>
</organism>
<feature type="transmembrane region" description="Helical" evidence="1">
    <location>
        <begin position="320"/>
        <end position="338"/>
    </location>
</feature>
<evidence type="ECO:0000256" key="1">
    <source>
        <dbReference type="SAM" id="Phobius"/>
    </source>
</evidence>
<keyword evidence="1" id="KW-0472">Membrane</keyword>
<feature type="transmembrane region" description="Helical" evidence="1">
    <location>
        <begin position="202"/>
        <end position="229"/>
    </location>
</feature>
<feature type="transmembrane region" description="Helical" evidence="1">
    <location>
        <begin position="291"/>
        <end position="308"/>
    </location>
</feature>
<sequence>MTRLASRARDFSQRHPTIIIVAIVALVYCASPAVNVGDSRMSLPTAVSMYRSADLIIDEFANVSALSNEYDVVSHGEHLVMGYPWPPSLFLVPIAAIADLVPGIDPGTTSLTSPNRTWIYEVPVAALLMGVAVALFFSAARAHVGRTTRSVLVATTSLAFGTVWWSASSRALTQHAAAAPFVALVLYLLVRSRENNRFVPWLGAAVAGAYVMRPTAAVLVVVVTLWVLLRHRDRFIAYLCRAALVAVPFILVNLATYQSVLPPYYAGNKLGGSSEPLQALAGLFVSPSRGILWNSPLVLLAAAGFVVVARKRRLDSVDAVFGLFIFATFLVVAIWPNWWGGSTFGPRLLSEIMPFVCWYLLPVFEGAWNAKKLVVASCTTLIGLSVLVNSQGALMRSTLCWNSIPTFIDTDSQRLWDWADPQPLRAISDFVDGAGIRQIVIGSCKDAGGQTINGG</sequence>
<accession>A0A6J6SAN4</accession>
<protein>
    <submittedName>
        <fullName evidence="3">Unannotated protein</fullName>
    </submittedName>
</protein>
<feature type="transmembrane region" description="Helical" evidence="1">
    <location>
        <begin position="235"/>
        <end position="254"/>
    </location>
</feature>
<dbReference type="AlphaFoldDB" id="A0A6J6SAN4"/>
<keyword evidence="1" id="KW-0812">Transmembrane</keyword>
<evidence type="ECO:0000259" key="2">
    <source>
        <dbReference type="Pfam" id="PF13231"/>
    </source>
</evidence>
<gene>
    <name evidence="3" type="ORF">UFOPK2658_01749</name>
    <name evidence="4" type="ORF">UFOPK3004_01141</name>
</gene>
<dbReference type="EMBL" id="CAFAAL010000104">
    <property type="protein sequence ID" value="CAB4809560.1"/>
    <property type="molecule type" value="Genomic_DNA"/>
</dbReference>
<proteinExistence type="predicted"/>
<dbReference type="EMBL" id="CAEZYH010000118">
    <property type="protein sequence ID" value="CAB4732040.1"/>
    <property type="molecule type" value="Genomic_DNA"/>
</dbReference>
<feature type="transmembrane region" description="Helical" evidence="1">
    <location>
        <begin position="173"/>
        <end position="190"/>
    </location>
</feature>
<name>A0A6J6SAN4_9ZZZZ</name>
<feature type="transmembrane region" description="Helical" evidence="1">
    <location>
        <begin position="118"/>
        <end position="138"/>
    </location>
</feature>
<evidence type="ECO:0000313" key="4">
    <source>
        <dbReference type="EMBL" id="CAB4809560.1"/>
    </source>
</evidence>
<dbReference type="Pfam" id="PF13231">
    <property type="entry name" value="PMT_2"/>
    <property type="match status" value="1"/>
</dbReference>
<dbReference type="InterPro" id="IPR038731">
    <property type="entry name" value="RgtA/B/C-like"/>
</dbReference>
<feature type="transmembrane region" description="Helical" evidence="1">
    <location>
        <begin position="16"/>
        <end position="34"/>
    </location>
</feature>
<feature type="domain" description="Glycosyltransferase RgtA/B/C/D-like" evidence="2">
    <location>
        <begin position="124"/>
        <end position="249"/>
    </location>
</feature>
<keyword evidence="1" id="KW-1133">Transmembrane helix</keyword>
<feature type="transmembrane region" description="Helical" evidence="1">
    <location>
        <begin position="150"/>
        <end position="167"/>
    </location>
</feature>